<evidence type="ECO:0000313" key="2">
    <source>
        <dbReference type="EMBL" id="KIJ58306.1"/>
    </source>
</evidence>
<dbReference type="Pfam" id="PF20414">
    <property type="entry name" value="DUF6698"/>
    <property type="match status" value="1"/>
</dbReference>
<name>A0A0C9W6E3_9AGAM</name>
<reference evidence="2 3" key="1">
    <citation type="submission" date="2014-04" db="EMBL/GenBank/DDBJ databases">
        <title>Evolutionary Origins and Diversification of the Mycorrhizal Mutualists.</title>
        <authorList>
            <consortium name="DOE Joint Genome Institute"/>
            <consortium name="Mycorrhizal Genomics Consortium"/>
            <person name="Kohler A."/>
            <person name="Kuo A."/>
            <person name="Nagy L.G."/>
            <person name="Floudas D."/>
            <person name="Copeland A."/>
            <person name="Barry K.W."/>
            <person name="Cichocki N."/>
            <person name="Veneault-Fourrey C."/>
            <person name="LaButti K."/>
            <person name="Lindquist E.A."/>
            <person name="Lipzen A."/>
            <person name="Lundell T."/>
            <person name="Morin E."/>
            <person name="Murat C."/>
            <person name="Riley R."/>
            <person name="Ohm R."/>
            <person name="Sun H."/>
            <person name="Tunlid A."/>
            <person name="Henrissat B."/>
            <person name="Grigoriev I.V."/>
            <person name="Hibbett D.S."/>
            <person name="Martin F."/>
        </authorList>
    </citation>
    <scope>NUCLEOTIDE SEQUENCE [LARGE SCALE GENOMIC DNA]</scope>
    <source>
        <strain evidence="2 3">MD-312</strain>
    </source>
</reference>
<keyword evidence="3" id="KW-1185">Reference proteome</keyword>
<dbReference type="InterPro" id="IPR046521">
    <property type="entry name" value="DUF6698"/>
</dbReference>
<proteinExistence type="predicted"/>
<sequence>MSAASASPTAENEQQDNPQAQAVMRDKRRIKELEDELERFRSAPNSRRASTATVINKGRAFRRVVSLFDNPSDLVREYDRRLALADEGLDDANDPSPHSPGHNRLFYGFQEFMEFMPWVRAKLTDLDPNELEELFKELRKGADGARGDDASSLKQVVVTWLGNLFPTIEPPISPTLKWDRGLEHDATGALLRPIEYNWDDLEVRRKIRERHPEFLVTAESWPAFLFEVGHVNNPENIENGLFRSTLLLKTFKLIFTSPTSAQEVTVGDDASTGPPSKRSRSSSEKATRSHVASLIGMRSVKPRAIAYAAVQLRFTLSSLSSWRIFDGDFDANAFYQNVVEYFEATPGPVAKAKVQALLLWWDRKVFGRNHEILRTPEQAGSLTVARLAAQRAAAEQV</sequence>
<dbReference type="Proteomes" id="UP000053820">
    <property type="component" value="Unassembled WGS sequence"/>
</dbReference>
<accession>A0A0C9W6E3</accession>
<organism evidence="2 3">
    <name type="scientific">Hydnomerulius pinastri MD-312</name>
    <dbReference type="NCBI Taxonomy" id="994086"/>
    <lineage>
        <taxon>Eukaryota</taxon>
        <taxon>Fungi</taxon>
        <taxon>Dikarya</taxon>
        <taxon>Basidiomycota</taxon>
        <taxon>Agaricomycotina</taxon>
        <taxon>Agaricomycetes</taxon>
        <taxon>Agaricomycetidae</taxon>
        <taxon>Boletales</taxon>
        <taxon>Boletales incertae sedis</taxon>
        <taxon>Leucogyrophana</taxon>
    </lineage>
</organism>
<feature type="compositionally biased region" description="Polar residues" evidence="1">
    <location>
        <begin position="1"/>
        <end position="20"/>
    </location>
</feature>
<dbReference type="AlphaFoldDB" id="A0A0C9W6E3"/>
<gene>
    <name evidence="2" type="ORF">HYDPIDRAFT_119690</name>
</gene>
<dbReference type="OrthoDB" id="2662502at2759"/>
<evidence type="ECO:0000313" key="3">
    <source>
        <dbReference type="Proteomes" id="UP000053820"/>
    </source>
</evidence>
<dbReference type="EMBL" id="KN839956">
    <property type="protein sequence ID" value="KIJ58306.1"/>
    <property type="molecule type" value="Genomic_DNA"/>
</dbReference>
<dbReference type="HOGENOM" id="CLU_035918_5_1_1"/>
<feature type="region of interest" description="Disordered" evidence="1">
    <location>
        <begin position="1"/>
        <end position="28"/>
    </location>
</feature>
<evidence type="ECO:0000256" key="1">
    <source>
        <dbReference type="SAM" id="MobiDB-lite"/>
    </source>
</evidence>
<feature type="region of interest" description="Disordered" evidence="1">
    <location>
        <begin position="264"/>
        <end position="290"/>
    </location>
</feature>
<protein>
    <submittedName>
        <fullName evidence="2">Uncharacterized protein</fullName>
    </submittedName>
</protein>